<gene>
    <name evidence="2" type="ordered locus">ACP_0473</name>
</gene>
<dbReference type="Proteomes" id="UP000002207">
    <property type="component" value="Chromosome"/>
</dbReference>
<sequence>MPAITAQSDGRHSGTLSNELLGHLRRKSSRTSLPTSLERHEECAASPDDDISSFDDDSSSSPCLLSSTKPGRSYPQVIDITGPMCCSSLSRPFGTAIAFTCAESKRSVLKLSVKNDPEALHLYLEGRVVPPWTDELEKLWHQTAGHLADKKLFLNLCGTTFVDRNGMRILRQIVQAHNPIILADSPLTRQFAEQARQAEG</sequence>
<dbReference type="InParanoid" id="C1F0X3"/>
<reference evidence="2 3" key="1">
    <citation type="journal article" date="2009" name="Appl. Environ. Microbiol.">
        <title>Three genomes from the phylum Acidobacteria provide insight into the lifestyles of these microorganisms in soils.</title>
        <authorList>
            <person name="Ward N.L."/>
            <person name="Challacombe J.F."/>
            <person name="Janssen P.H."/>
            <person name="Henrissat B."/>
            <person name="Coutinho P.M."/>
            <person name="Wu M."/>
            <person name="Xie G."/>
            <person name="Haft D.H."/>
            <person name="Sait M."/>
            <person name="Badger J."/>
            <person name="Barabote R.D."/>
            <person name="Bradley B."/>
            <person name="Brettin T.S."/>
            <person name="Brinkac L.M."/>
            <person name="Bruce D."/>
            <person name="Creasy T."/>
            <person name="Daugherty S.C."/>
            <person name="Davidsen T.M."/>
            <person name="DeBoy R.T."/>
            <person name="Detter J.C."/>
            <person name="Dodson R.J."/>
            <person name="Durkin A.S."/>
            <person name="Ganapathy A."/>
            <person name="Gwinn-Giglio M."/>
            <person name="Han C.S."/>
            <person name="Khouri H."/>
            <person name="Kiss H."/>
            <person name="Kothari S.P."/>
            <person name="Madupu R."/>
            <person name="Nelson K.E."/>
            <person name="Nelson W.C."/>
            <person name="Paulsen I."/>
            <person name="Penn K."/>
            <person name="Ren Q."/>
            <person name="Rosovitz M.J."/>
            <person name="Selengut J.D."/>
            <person name="Shrivastava S."/>
            <person name="Sullivan S.A."/>
            <person name="Tapia R."/>
            <person name="Thompson L.S."/>
            <person name="Watkins K.L."/>
            <person name="Yang Q."/>
            <person name="Yu C."/>
            <person name="Zafar N."/>
            <person name="Zhou L."/>
            <person name="Kuske C.R."/>
        </authorList>
    </citation>
    <scope>NUCLEOTIDE SEQUENCE [LARGE SCALE GENOMIC DNA]</scope>
    <source>
        <strain evidence="3">ATCC 51196 / DSM 11244 / BCRC 80197 / JCM 7670 / NBRC 15755 / NCIMB 13165 / 161</strain>
    </source>
</reference>
<accession>C1F0X3</accession>
<dbReference type="EMBL" id="CP001472">
    <property type="protein sequence ID" value="ACO34581.1"/>
    <property type="molecule type" value="Genomic_DNA"/>
</dbReference>
<proteinExistence type="predicted"/>
<evidence type="ECO:0008006" key="4">
    <source>
        <dbReference type="Google" id="ProtNLM"/>
    </source>
</evidence>
<dbReference type="KEGG" id="aca:ACP_0473"/>
<keyword evidence="3" id="KW-1185">Reference proteome</keyword>
<evidence type="ECO:0000313" key="3">
    <source>
        <dbReference type="Proteomes" id="UP000002207"/>
    </source>
</evidence>
<name>C1F0X3_ACIC5</name>
<evidence type="ECO:0000256" key="1">
    <source>
        <dbReference type="SAM" id="MobiDB-lite"/>
    </source>
</evidence>
<dbReference type="HOGENOM" id="CLU_1363750_0_0_0"/>
<dbReference type="AlphaFoldDB" id="C1F0X3"/>
<feature type="compositionally biased region" description="Polar residues" evidence="1">
    <location>
        <begin position="1"/>
        <end position="18"/>
    </location>
</feature>
<evidence type="ECO:0000313" key="2">
    <source>
        <dbReference type="EMBL" id="ACO34581.1"/>
    </source>
</evidence>
<organism evidence="2 3">
    <name type="scientific">Acidobacterium capsulatum (strain ATCC 51196 / DSM 11244 / BCRC 80197 / JCM 7670 / NBRC 15755 / NCIMB 13165 / 161)</name>
    <dbReference type="NCBI Taxonomy" id="240015"/>
    <lineage>
        <taxon>Bacteria</taxon>
        <taxon>Pseudomonadati</taxon>
        <taxon>Acidobacteriota</taxon>
        <taxon>Terriglobia</taxon>
        <taxon>Terriglobales</taxon>
        <taxon>Acidobacteriaceae</taxon>
        <taxon>Acidobacterium</taxon>
    </lineage>
</organism>
<protein>
    <recommendedName>
        <fullName evidence="4">STAS domain-containing protein</fullName>
    </recommendedName>
</protein>
<feature type="region of interest" description="Disordered" evidence="1">
    <location>
        <begin position="1"/>
        <end position="70"/>
    </location>
</feature>
<feature type="compositionally biased region" description="Acidic residues" evidence="1">
    <location>
        <begin position="47"/>
        <end position="58"/>
    </location>
</feature>